<comment type="caution">
    <text evidence="2">The sequence shown here is derived from an EMBL/GenBank/DDBJ whole genome shotgun (WGS) entry which is preliminary data.</text>
</comment>
<organism evidence="2 3">
    <name type="scientific">Pleurodeles waltl</name>
    <name type="common">Iberian ribbed newt</name>
    <dbReference type="NCBI Taxonomy" id="8319"/>
    <lineage>
        <taxon>Eukaryota</taxon>
        <taxon>Metazoa</taxon>
        <taxon>Chordata</taxon>
        <taxon>Craniata</taxon>
        <taxon>Vertebrata</taxon>
        <taxon>Euteleostomi</taxon>
        <taxon>Amphibia</taxon>
        <taxon>Batrachia</taxon>
        <taxon>Caudata</taxon>
        <taxon>Salamandroidea</taxon>
        <taxon>Salamandridae</taxon>
        <taxon>Pleurodelinae</taxon>
        <taxon>Pleurodeles</taxon>
    </lineage>
</organism>
<protein>
    <submittedName>
        <fullName evidence="2">Uncharacterized protein</fullName>
    </submittedName>
</protein>
<feature type="compositionally biased region" description="Gly residues" evidence="1">
    <location>
        <begin position="94"/>
        <end position="103"/>
    </location>
</feature>
<feature type="compositionally biased region" description="Low complexity" evidence="1">
    <location>
        <begin position="64"/>
        <end position="79"/>
    </location>
</feature>
<evidence type="ECO:0000313" key="3">
    <source>
        <dbReference type="Proteomes" id="UP001066276"/>
    </source>
</evidence>
<dbReference type="Proteomes" id="UP001066276">
    <property type="component" value="Chromosome 6"/>
</dbReference>
<reference evidence="2" key="1">
    <citation type="journal article" date="2022" name="bioRxiv">
        <title>Sequencing and chromosome-scale assembly of the giantPleurodeles waltlgenome.</title>
        <authorList>
            <person name="Brown T."/>
            <person name="Elewa A."/>
            <person name="Iarovenko S."/>
            <person name="Subramanian E."/>
            <person name="Araus A.J."/>
            <person name="Petzold A."/>
            <person name="Susuki M."/>
            <person name="Suzuki K.-i.T."/>
            <person name="Hayashi T."/>
            <person name="Toyoda A."/>
            <person name="Oliveira C."/>
            <person name="Osipova E."/>
            <person name="Leigh N.D."/>
            <person name="Simon A."/>
            <person name="Yun M.H."/>
        </authorList>
    </citation>
    <scope>NUCLEOTIDE SEQUENCE</scope>
    <source>
        <strain evidence="2">20211129_DDA</strain>
        <tissue evidence="2">Liver</tissue>
    </source>
</reference>
<evidence type="ECO:0000256" key="1">
    <source>
        <dbReference type="SAM" id="MobiDB-lite"/>
    </source>
</evidence>
<feature type="compositionally biased region" description="Acidic residues" evidence="1">
    <location>
        <begin position="191"/>
        <end position="210"/>
    </location>
</feature>
<name>A0AAV7QPK1_PLEWA</name>
<sequence>MDQRVIRAMELLREAGRHDLIAAPAAARERPVRRAAGGVAAAVAACSPPRGSQQVSGAGRGRSGRLALACKGRAAGGARRQPRPLGARRPRENGNGGVGGGAGNPSASLLRQQKGRRPNSSGARTEGVRSAARPGGADMSGWQAKGRVSKRKGNKSLPFAGSKDNGIAVGVGGCESEEGAVRELSHILEWSDEAEQGEEEDKEQAVEDDGITLRVHPPTRTYGGLAKVVGILGVINRGDSVSEEVGRERGPEDGSKTKGLDDSNLSDVDVEILPGVTCGSEDGDPGELLTGSEPWEEEVTAGPSTASWTGHRRGGEAVRAKKVVTRYHTGSGFAPPSGRVSKGKRPGYASQREGPKAALRRPRIPAVQLEDIIKKARFGSGTRDPDSEELESGDSLDFDEDSVEEGEIRDEEVRRGGFYVLSLGTGAGGDRERAHDRRERMGRKEDKTNADWIRVDSSRDT</sequence>
<keyword evidence="3" id="KW-1185">Reference proteome</keyword>
<feature type="region of interest" description="Disordered" evidence="1">
    <location>
        <begin position="191"/>
        <end position="218"/>
    </location>
</feature>
<feature type="compositionally biased region" description="Low complexity" evidence="1">
    <location>
        <begin position="44"/>
        <end position="57"/>
    </location>
</feature>
<dbReference type="EMBL" id="JANPWB010000010">
    <property type="protein sequence ID" value="KAJ1140270.1"/>
    <property type="molecule type" value="Genomic_DNA"/>
</dbReference>
<feature type="region of interest" description="Disordered" evidence="1">
    <location>
        <begin position="44"/>
        <end position="172"/>
    </location>
</feature>
<feature type="region of interest" description="Disordered" evidence="1">
    <location>
        <begin position="421"/>
        <end position="461"/>
    </location>
</feature>
<feature type="compositionally biased region" description="Acidic residues" evidence="1">
    <location>
        <begin position="386"/>
        <end position="409"/>
    </location>
</feature>
<accession>A0AAV7QPK1</accession>
<proteinExistence type="predicted"/>
<gene>
    <name evidence="2" type="ORF">NDU88_006627</name>
</gene>
<dbReference type="AlphaFoldDB" id="A0AAV7QPK1"/>
<feature type="region of interest" description="Disordered" evidence="1">
    <location>
        <begin position="239"/>
        <end position="409"/>
    </location>
</feature>
<feature type="compositionally biased region" description="Basic and acidic residues" evidence="1">
    <location>
        <begin position="429"/>
        <end position="461"/>
    </location>
</feature>
<feature type="compositionally biased region" description="Basic and acidic residues" evidence="1">
    <location>
        <begin position="244"/>
        <end position="261"/>
    </location>
</feature>
<evidence type="ECO:0000313" key="2">
    <source>
        <dbReference type="EMBL" id="KAJ1140270.1"/>
    </source>
</evidence>